<dbReference type="Gene3D" id="1.50.10.10">
    <property type="match status" value="1"/>
</dbReference>
<feature type="domain" description="GH15-like" evidence="2">
    <location>
        <begin position="290"/>
        <end position="668"/>
    </location>
</feature>
<evidence type="ECO:0000256" key="1">
    <source>
        <dbReference type="SAM" id="MobiDB-lite"/>
    </source>
</evidence>
<dbReference type="EMBL" id="MCGR01000001">
    <property type="protein sequence ID" value="ORY92575.1"/>
    <property type="molecule type" value="Genomic_DNA"/>
</dbReference>
<dbReference type="InterPro" id="IPR011613">
    <property type="entry name" value="GH15-like"/>
</dbReference>
<dbReference type="Pfam" id="PF00723">
    <property type="entry name" value="Glyco_hydro_15"/>
    <property type="match status" value="1"/>
</dbReference>
<reference evidence="4 5" key="1">
    <citation type="submission" date="2016-07" db="EMBL/GenBank/DDBJ databases">
        <title>Pervasive Adenine N6-methylation of Active Genes in Fungi.</title>
        <authorList>
            <consortium name="DOE Joint Genome Institute"/>
            <person name="Mondo S.J."/>
            <person name="Dannebaum R.O."/>
            <person name="Kuo R.C."/>
            <person name="Labutti K."/>
            <person name="Haridas S."/>
            <person name="Kuo A."/>
            <person name="Salamov A."/>
            <person name="Ahrendt S.R."/>
            <person name="Lipzen A."/>
            <person name="Sullivan W."/>
            <person name="Andreopoulos W.B."/>
            <person name="Clum A."/>
            <person name="Lindquist E."/>
            <person name="Daum C."/>
            <person name="Ramamoorthy G.K."/>
            <person name="Gryganskyi A."/>
            <person name="Culley D."/>
            <person name="Magnuson J.K."/>
            <person name="James T.Y."/>
            <person name="O'Malley M.A."/>
            <person name="Stajich J.E."/>
            <person name="Spatafora J.W."/>
            <person name="Visel A."/>
            <person name="Grigoriev I.V."/>
        </authorList>
    </citation>
    <scope>NUCLEOTIDE SEQUENCE [LARGE SCALE GENOMIC DNA]</scope>
    <source>
        <strain evidence="4 5">62-1032</strain>
    </source>
</reference>
<keyword evidence="5" id="KW-1185">Reference proteome</keyword>
<dbReference type="AlphaFoldDB" id="A0A1Y2G3S2"/>
<evidence type="ECO:0000313" key="5">
    <source>
        <dbReference type="Proteomes" id="UP000193467"/>
    </source>
</evidence>
<dbReference type="Pfam" id="PF19291">
    <property type="entry name" value="TREH_N"/>
    <property type="match status" value="1"/>
</dbReference>
<evidence type="ECO:0000259" key="3">
    <source>
        <dbReference type="Pfam" id="PF19291"/>
    </source>
</evidence>
<organism evidence="4 5">
    <name type="scientific">Leucosporidium creatinivorum</name>
    <dbReference type="NCBI Taxonomy" id="106004"/>
    <lineage>
        <taxon>Eukaryota</taxon>
        <taxon>Fungi</taxon>
        <taxon>Dikarya</taxon>
        <taxon>Basidiomycota</taxon>
        <taxon>Pucciniomycotina</taxon>
        <taxon>Microbotryomycetes</taxon>
        <taxon>Leucosporidiales</taxon>
        <taxon>Leucosporidium</taxon>
    </lineage>
</organism>
<dbReference type="InterPro" id="IPR008928">
    <property type="entry name" value="6-hairpin_glycosidase_sf"/>
</dbReference>
<feature type="region of interest" description="Disordered" evidence="1">
    <location>
        <begin position="223"/>
        <end position="258"/>
    </location>
</feature>
<dbReference type="PANTHER" id="PTHR31616">
    <property type="entry name" value="TREHALASE"/>
    <property type="match status" value="1"/>
</dbReference>
<dbReference type="GO" id="GO:0004553">
    <property type="term" value="F:hydrolase activity, hydrolyzing O-glycosyl compounds"/>
    <property type="evidence" value="ECO:0007669"/>
    <property type="project" value="UniProtKB-ARBA"/>
</dbReference>
<accession>A0A1Y2G3S2</accession>
<dbReference type="OrthoDB" id="406733at2759"/>
<keyword evidence="4" id="KW-0378">Hydrolase</keyword>
<comment type="caution">
    <text evidence="4">The sequence shown here is derived from an EMBL/GenBank/DDBJ whole genome shotgun (WGS) entry which is preliminary data.</text>
</comment>
<dbReference type="STRING" id="106004.A0A1Y2G3S2"/>
<dbReference type="FunCoup" id="A0A1Y2G3S2">
    <property type="interactions" value="1"/>
</dbReference>
<proteinExistence type="predicted"/>
<dbReference type="InParanoid" id="A0A1Y2G3S2"/>
<feature type="domain" description="Trehalase-like N-terminal" evidence="3">
    <location>
        <begin position="21"/>
        <end position="158"/>
    </location>
</feature>
<dbReference type="GO" id="GO:0005975">
    <property type="term" value="P:carbohydrate metabolic process"/>
    <property type="evidence" value="ECO:0007669"/>
    <property type="project" value="InterPro"/>
</dbReference>
<name>A0A1Y2G3S2_9BASI</name>
<dbReference type="InterPro" id="IPR012341">
    <property type="entry name" value="6hp_glycosidase-like_sf"/>
</dbReference>
<gene>
    <name evidence="4" type="ORF">BCR35DRAFT_298032</name>
</gene>
<evidence type="ECO:0000313" key="4">
    <source>
        <dbReference type="EMBL" id="ORY92575.1"/>
    </source>
</evidence>
<dbReference type="Proteomes" id="UP000193467">
    <property type="component" value="Unassembled WGS sequence"/>
</dbReference>
<sequence>MVVKPNRSGGFYNPSGYTDLADHGLIGNMRTAALVSISGTVAQLCLPHFDSPSVFARILDKNHGGHFSIRTTTETTSKQQYLPSTNILSTKFLSEVGVGQIDDYMPLPANKSDKEFLPWLIRHVTVVRGELSFTMECAPAFNYAQNGHETKIDESGLKADFTCPEHLNLDLRCVPTAGEFAPKSAKPPAVVFDLLDLSERGHKGLGVTSKFTLKEGESVTFVLREPPKPQTSGGGKEAATCPNNTEEGGEKQETSADDPELTPQLLHHLFMGTTTYWLKWISRCTYKGRWREFVQRSAFALKLLTFTPTGAIVAAPTFSLPEDLHGAGRNWDYRYSWLRDSSFSVYALLRLGFTEEADQYIEWLSGIIRNRNEDGGLQIMYTIHGDKDLPEYELPHLDGHKGQKPVRVGNGAADHLQLDIYGELMDAIYLAQKLSKPLSYDTWVQVRSLVDWICEHWDQPDLSIWEVRGERQNFLYSKVMCWVAIDRGLRLADKRSLPAPNRNQWLSIRDHIYEEIQTKGYNQKEGFFAQSYESIDVLDSAVLIMPLCFFISANDPRFLSTLKHIMKSRDRGGLTENNLAYRYDTSKVDDGTGGGEEGAFSMVTLWLIEALARAGAYDPTLLAQSVGMLEDFMGYTNHVDLLSEEISKGGEPLGNFPQAFSHVSLISTCFNVSRQCEGK</sequence>
<dbReference type="InterPro" id="IPR045582">
    <property type="entry name" value="Trehalase-like_N"/>
</dbReference>
<dbReference type="PANTHER" id="PTHR31616:SF0">
    <property type="entry name" value="GLUCAN 1,4-ALPHA-GLUCOSIDASE"/>
    <property type="match status" value="1"/>
</dbReference>
<dbReference type="SUPFAM" id="SSF48208">
    <property type="entry name" value="Six-hairpin glycosidases"/>
    <property type="match status" value="1"/>
</dbReference>
<evidence type="ECO:0000259" key="2">
    <source>
        <dbReference type="Pfam" id="PF00723"/>
    </source>
</evidence>
<protein>
    <submittedName>
        <fullName evidence="4">Glycoside hydrolase family 15 protein</fullName>
    </submittedName>
</protein>